<dbReference type="PANTHER" id="PTHR14464:SF4">
    <property type="entry name" value="EXONUCLEASE V"/>
    <property type="match status" value="1"/>
</dbReference>
<dbReference type="GO" id="GO:0005739">
    <property type="term" value="C:mitochondrion"/>
    <property type="evidence" value="ECO:0007669"/>
    <property type="project" value="TreeGrafter"/>
</dbReference>
<dbReference type="PANTHER" id="PTHR14464">
    <property type="entry name" value="EXONUCLEASE V"/>
    <property type="match status" value="1"/>
</dbReference>
<evidence type="ECO:0000256" key="1">
    <source>
        <dbReference type="ARBA" id="ARBA00009797"/>
    </source>
</evidence>
<organism evidence="2 3">
    <name type="scientific">Leucocoprinus leucothites</name>
    <dbReference type="NCBI Taxonomy" id="201217"/>
    <lineage>
        <taxon>Eukaryota</taxon>
        <taxon>Fungi</taxon>
        <taxon>Dikarya</taxon>
        <taxon>Basidiomycota</taxon>
        <taxon>Agaricomycotina</taxon>
        <taxon>Agaricomycetes</taxon>
        <taxon>Agaricomycetidae</taxon>
        <taxon>Agaricales</taxon>
        <taxon>Agaricineae</taxon>
        <taxon>Agaricaceae</taxon>
        <taxon>Leucocoprinus</taxon>
    </lineage>
</organism>
<gene>
    <name evidence="2" type="ORF">D9756_005870</name>
</gene>
<evidence type="ECO:0000313" key="2">
    <source>
        <dbReference type="EMBL" id="KAF5352732.1"/>
    </source>
</evidence>
<dbReference type="Pfam" id="PF09810">
    <property type="entry name" value="Exo5"/>
    <property type="match status" value="1"/>
</dbReference>
<dbReference type="GO" id="GO:0045145">
    <property type="term" value="F:single-stranded DNA 5'-3' DNA exonuclease activity"/>
    <property type="evidence" value="ECO:0007669"/>
    <property type="project" value="InterPro"/>
</dbReference>
<name>A0A8H5D5Q8_9AGAR</name>
<evidence type="ECO:0000313" key="3">
    <source>
        <dbReference type="Proteomes" id="UP000559027"/>
    </source>
</evidence>
<sequence length="514" mass="58073">MPHNTKSVVFTLSRADEDEFAAYDFSEFTEEDFARIDADIAKKGHLSKVNIAYETVSGQNSSHQPSSSKRGRPRLSPLEAFRRCEVQFEYGLRGKRSRPLGERPKSFRSASGKNIKTDGVVAAQNDVITSKGKAIHKALEREVKPEEVFVEVMTTEERWALRLVNMLTCLRGMRLEGFTREMPVFGMEDGEDELVYRPVHNEAPNDEQPDAADLSQTRIENYFTPSSTAKSRNTACDDTSFQLLIIDTKTRQRPSLPLEEDTLPSRLQLMLYHKLLSRLVASEPSFNFMAFWQLANVNPEQNLSWHFLEQAGLVAGEGEFQVYNLNDLSALWHDLVYQLNIAGVDDQLKLIYRLQTHGGRRKGRSNPFPFQGAPELIKTSCSSEDSLLSPAATTTTDGEIIPLSDSPAEGLLFVIYYHSMNFANVFREKELVKAQQRLDETLARNNTKYLEQKFSIMIQSFSPLMWPMFLPGGEVNGSLTVYRWGLLDDAQHVSIITIVNGGKNVPKNFGNKQA</sequence>
<dbReference type="InterPro" id="IPR019190">
    <property type="entry name" value="EXOV"/>
</dbReference>
<dbReference type="EMBL" id="JAACJO010000011">
    <property type="protein sequence ID" value="KAF5352732.1"/>
    <property type="molecule type" value="Genomic_DNA"/>
</dbReference>
<dbReference type="OrthoDB" id="354769at2759"/>
<dbReference type="AlphaFoldDB" id="A0A8H5D5Q8"/>
<keyword evidence="3" id="KW-1185">Reference proteome</keyword>
<comment type="caution">
    <text evidence="2">The sequence shown here is derived from an EMBL/GenBank/DDBJ whole genome shotgun (WGS) entry which is preliminary data.</text>
</comment>
<dbReference type="GO" id="GO:0005634">
    <property type="term" value="C:nucleus"/>
    <property type="evidence" value="ECO:0007669"/>
    <property type="project" value="TreeGrafter"/>
</dbReference>
<protein>
    <submittedName>
        <fullName evidence="2">Uncharacterized protein</fullName>
    </submittedName>
</protein>
<dbReference type="Proteomes" id="UP000559027">
    <property type="component" value="Unassembled WGS sequence"/>
</dbReference>
<accession>A0A8H5D5Q8</accession>
<proteinExistence type="inferred from homology"/>
<dbReference type="GO" id="GO:0036297">
    <property type="term" value="P:interstrand cross-link repair"/>
    <property type="evidence" value="ECO:0007669"/>
    <property type="project" value="TreeGrafter"/>
</dbReference>
<reference evidence="2 3" key="1">
    <citation type="journal article" date="2020" name="ISME J.">
        <title>Uncovering the hidden diversity of litter-decomposition mechanisms in mushroom-forming fungi.</title>
        <authorList>
            <person name="Floudas D."/>
            <person name="Bentzer J."/>
            <person name="Ahren D."/>
            <person name="Johansson T."/>
            <person name="Persson P."/>
            <person name="Tunlid A."/>
        </authorList>
    </citation>
    <scope>NUCLEOTIDE SEQUENCE [LARGE SCALE GENOMIC DNA]</scope>
    <source>
        <strain evidence="2 3">CBS 146.42</strain>
    </source>
</reference>
<comment type="similarity">
    <text evidence="1">Belongs to the EXO5 family.</text>
</comment>